<feature type="compositionally biased region" description="Basic and acidic residues" evidence="1">
    <location>
        <begin position="1"/>
        <end position="17"/>
    </location>
</feature>
<dbReference type="EMBL" id="CP045702">
    <property type="protein sequence ID" value="QNE73521.1"/>
    <property type="molecule type" value="Genomic_DNA"/>
</dbReference>
<dbReference type="PANTHER" id="PTHR36933:SF1">
    <property type="entry name" value="SLL0788 PROTEIN"/>
    <property type="match status" value="1"/>
</dbReference>
<dbReference type="KEGG" id="sfiy:F0344_01840"/>
<protein>
    <submittedName>
        <fullName evidence="3">DUF305 domain-containing protein</fullName>
    </submittedName>
</protein>
<feature type="region of interest" description="Disordered" evidence="1">
    <location>
        <begin position="1"/>
        <end position="22"/>
    </location>
</feature>
<feature type="domain" description="DUF305" evidence="2">
    <location>
        <begin position="1"/>
        <end position="46"/>
    </location>
</feature>
<name>A0A7G7BDV6_9ACTN</name>
<gene>
    <name evidence="3" type="ORF">F0344_01840</name>
</gene>
<evidence type="ECO:0000256" key="1">
    <source>
        <dbReference type="SAM" id="MobiDB-lite"/>
    </source>
</evidence>
<evidence type="ECO:0000259" key="2">
    <source>
        <dbReference type="Pfam" id="PF03713"/>
    </source>
</evidence>
<dbReference type="Proteomes" id="UP000515307">
    <property type="component" value="Chromosome"/>
</dbReference>
<keyword evidence="4" id="KW-1185">Reference proteome</keyword>
<proteinExistence type="predicted"/>
<dbReference type="RefSeq" id="WP_185297090.1">
    <property type="nucleotide sequence ID" value="NZ_CP045702.1"/>
</dbReference>
<dbReference type="Pfam" id="PF03713">
    <property type="entry name" value="DUF305"/>
    <property type="match status" value="1"/>
</dbReference>
<dbReference type="InterPro" id="IPR012347">
    <property type="entry name" value="Ferritin-like"/>
</dbReference>
<dbReference type="AlphaFoldDB" id="A0A7G7BDV6"/>
<organism evidence="3 4">
    <name type="scientific">Streptomyces finlayi</name>
    <dbReference type="NCBI Taxonomy" id="67296"/>
    <lineage>
        <taxon>Bacteria</taxon>
        <taxon>Bacillati</taxon>
        <taxon>Actinomycetota</taxon>
        <taxon>Actinomycetes</taxon>
        <taxon>Kitasatosporales</taxon>
        <taxon>Streptomycetaceae</taxon>
        <taxon>Streptomyces</taxon>
    </lineage>
</organism>
<accession>A0A7G7BDV6</accession>
<dbReference type="InterPro" id="IPR005183">
    <property type="entry name" value="DUF305_CopM-like"/>
</dbReference>
<dbReference type="PANTHER" id="PTHR36933">
    <property type="entry name" value="SLL0788 PROTEIN"/>
    <property type="match status" value="1"/>
</dbReference>
<sequence>MIEHHNGAIKMAKDEQKSGLNAASKQLADDVVKNQAAEVQQMQGILDRL</sequence>
<evidence type="ECO:0000313" key="3">
    <source>
        <dbReference type="EMBL" id="QNE73521.1"/>
    </source>
</evidence>
<evidence type="ECO:0000313" key="4">
    <source>
        <dbReference type="Proteomes" id="UP000515307"/>
    </source>
</evidence>
<dbReference type="Gene3D" id="1.20.1260.10">
    <property type="match status" value="1"/>
</dbReference>
<reference evidence="4" key="1">
    <citation type="submission" date="2019-10" db="EMBL/GenBank/DDBJ databases">
        <title>Antimicrobial potential of Antarctic Bacteria.</title>
        <authorList>
            <person name="Benaud N."/>
            <person name="Edwards R.J."/>
            <person name="Ferrari B.C."/>
        </authorList>
    </citation>
    <scope>NUCLEOTIDE SEQUENCE [LARGE SCALE GENOMIC DNA]</scope>
    <source>
        <strain evidence="4">NBSH44</strain>
    </source>
</reference>